<dbReference type="InterPro" id="IPR046198">
    <property type="entry name" value="DUF6230"/>
</dbReference>
<evidence type="ECO:0000313" key="2">
    <source>
        <dbReference type="Proteomes" id="UP000275069"/>
    </source>
</evidence>
<dbReference type="OrthoDB" id="4238587at2"/>
<organism evidence="1 2">
    <name type="scientific">Gryllotalpicola protaetiae</name>
    <dbReference type="NCBI Taxonomy" id="2419771"/>
    <lineage>
        <taxon>Bacteria</taxon>
        <taxon>Bacillati</taxon>
        <taxon>Actinomycetota</taxon>
        <taxon>Actinomycetes</taxon>
        <taxon>Micrococcales</taxon>
        <taxon>Microbacteriaceae</taxon>
        <taxon>Gryllotalpicola</taxon>
    </lineage>
</organism>
<name>A0A387BNN3_9MICO</name>
<gene>
    <name evidence="1" type="ORF">D7I44_03335</name>
</gene>
<proteinExistence type="predicted"/>
<reference evidence="1 2" key="1">
    <citation type="submission" date="2018-09" db="EMBL/GenBank/DDBJ databases">
        <title>Genome sequencing of strain 2DFW10M-5.</title>
        <authorList>
            <person name="Heo J."/>
            <person name="Kim S.-J."/>
            <person name="Kwon S.-W."/>
        </authorList>
    </citation>
    <scope>NUCLEOTIDE SEQUENCE [LARGE SCALE GENOMIC DNA]</scope>
    <source>
        <strain evidence="1 2">2DFW10M-5</strain>
    </source>
</reference>
<keyword evidence="2" id="KW-1185">Reference proteome</keyword>
<dbReference type="RefSeq" id="WP_120788184.1">
    <property type="nucleotide sequence ID" value="NZ_CP032624.1"/>
</dbReference>
<dbReference type="KEGG" id="gry:D7I44_03335"/>
<sequence>MNFKSIVNSRGGRIAMVAVPVGIAAAVVMGGVAQGAVPVSFSISGQSFTMGGTELDGTSFSQYGGVAKLQDGKQVPVAIANIGTATIANLCQSVVTDTPLGKVGLVITAGDQAGNPVKAQNLQIGMTDLKGDAVFNNIRIGADAASVITDAKGSAGDFAQDSQGITLKNFSQVAYSTTAGTLALSDMHLKVVTDGSGCPGK</sequence>
<evidence type="ECO:0000313" key="1">
    <source>
        <dbReference type="EMBL" id="AYG02650.1"/>
    </source>
</evidence>
<protein>
    <submittedName>
        <fullName evidence="1">Cholesterol esterase</fullName>
    </submittedName>
</protein>
<dbReference type="AlphaFoldDB" id="A0A387BNN3"/>
<accession>A0A387BNN3</accession>
<dbReference type="EMBL" id="CP032624">
    <property type="protein sequence ID" value="AYG02650.1"/>
    <property type="molecule type" value="Genomic_DNA"/>
</dbReference>
<dbReference type="Proteomes" id="UP000275069">
    <property type="component" value="Chromosome"/>
</dbReference>
<dbReference type="Pfam" id="PF19741">
    <property type="entry name" value="DUF6230"/>
    <property type="match status" value="1"/>
</dbReference>